<evidence type="ECO:0000256" key="4">
    <source>
        <dbReference type="ARBA" id="ARBA00022964"/>
    </source>
</evidence>
<gene>
    <name evidence="9" type="ORF">LACBIDRAFT_301478</name>
</gene>
<evidence type="ECO:0000313" key="9">
    <source>
        <dbReference type="EMBL" id="EDR15962.1"/>
    </source>
</evidence>
<dbReference type="HOGENOM" id="CLU_046574_1_0_1"/>
<dbReference type="InterPro" id="IPR042098">
    <property type="entry name" value="TauD-like_sf"/>
</dbReference>
<proteinExistence type="inferred from homology"/>
<keyword evidence="10" id="KW-1185">Reference proteome</keyword>
<evidence type="ECO:0000256" key="2">
    <source>
        <dbReference type="ARBA" id="ARBA00005896"/>
    </source>
</evidence>
<organism evidence="10">
    <name type="scientific">Laccaria bicolor (strain S238N-H82 / ATCC MYA-4686)</name>
    <name type="common">Bicoloured deceiver</name>
    <name type="synonym">Laccaria laccata var. bicolor</name>
    <dbReference type="NCBI Taxonomy" id="486041"/>
    <lineage>
        <taxon>Eukaryota</taxon>
        <taxon>Fungi</taxon>
        <taxon>Dikarya</taxon>
        <taxon>Basidiomycota</taxon>
        <taxon>Agaricomycotina</taxon>
        <taxon>Agaricomycetes</taxon>
        <taxon>Agaricomycetidae</taxon>
        <taxon>Agaricales</taxon>
        <taxon>Agaricineae</taxon>
        <taxon>Hydnangiaceae</taxon>
        <taxon>Laccaria</taxon>
    </lineage>
</organism>
<dbReference type="KEGG" id="lbc:LACBIDRAFT_301478"/>
<dbReference type="GO" id="GO:0051213">
    <property type="term" value="F:dioxygenase activity"/>
    <property type="evidence" value="ECO:0007669"/>
    <property type="project" value="UniProtKB-KW"/>
</dbReference>
<feature type="signal peptide" evidence="7">
    <location>
        <begin position="1"/>
        <end position="23"/>
    </location>
</feature>
<dbReference type="SUPFAM" id="SSF51197">
    <property type="entry name" value="Clavaminate synthase-like"/>
    <property type="match status" value="1"/>
</dbReference>
<evidence type="ECO:0000256" key="6">
    <source>
        <dbReference type="ARBA" id="ARBA00023004"/>
    </source>
</evidence>
<feature type="chain" id="PRO_5002748806" evidence="7">
    <location>
        <begin position="24"/>
        <end position="414"/>
    </location>
</feature>
<keyword evidence="7" id="KW-0732">Signal</keyword>
<sequence length="414" mass="45976">MKFKLDSLLIVAMTINLVPLTFPASVDKKKFVEFGREVKGVHPGNLSADEFKALEEALYKHDLLLFRDVDLSLEEQLALVKAFDPQAESYTHKTDALERGVIGAYINTIPRVPQVQLIGHGTIHDHEGIPEVTLRHGHHASFHKTRVSVEDENGSPAVTRFFRWHMDAALYELSPPKATALYAVRVPEGPTQTVRYDDGSGDELRVTLGTTAFASGKVMFDILPKELKSLAVRARVRYAPHPFECMAAAKGVSTGLGLESEGLEEPLDTLTSWDEEKIKVYPLVWKNPVTGSLHLQVHPFAISEIYIEPVPESCRPVANNLGVLYPDGGHITDLRHVRELVYSMQRPGIAPNLVYPHPWEAKDLVIFSNRGLIHTVVGLFQPDQVRILHQCGLAGSDEPAGPSEEDKVKWVGCQ</sequence>
<keyword evidence="3" id="KW-0479">Metal-binding</keyword>
<keyword evidence="6" id="KW-0408">Iron</keyword>
<dbReference type="Pfam" id="PF02668">
    <property type="entry name" value="TauD"/>
    <property type="match status" value="1"/>
</dbReference>
<dbReference type="GeneID" id="6069786"/>
<dbReference type="FunCoup" id="B0CNN1">
    <property type="interactions" value="1"/>
</dbReference>
<dbReference type="GO" id="GO:0046872">
    <property type="term" value="F:metal ion binding"/>
    <property type="evidence" value="ECO:0007669"/>
    <property type="project" value="UniProtKB-KW"/>
</dbReference>
<accession>B0CNN1</accession>
<keyword evidence="5" id="KW-0560">Oxidoreductase</keyword>
<evidence type="ECO:0000256" key="1">
    <source>
        <dbReference type="ARBA" id="ARBA00001954"/>
    </source>
</evidence>
<dbReference type="PANTHER" id="PTHR43779:SF2">
    <property type="entry name" value="ALPHA-KETOGLUTARATE-DEPENDENT XANTHINE DIOXYGENASE XAN1"/>
    <property type="match status" value="1"/>
</dbReference>
<dbReference type="RefSeq" id="XP_001874170.1">
    <property type="nucleotide sequence ID" value="XM_001874135.1"/>
</dbReference>
<comment type="similarity">
    <text evidence="2">Belongs to the TfdA dioxygenase family.</text>
</comment>
<evidence type="ECO:0000313" key="10">
    <source>
        <dbReference type="Proteomes" id="UP000001194"/>
    </source>
</evidence>
<comment type="cofactor">
    <cofactor evidence="1">
        <name>Fe(2+)</name>
        <dbReference type="ChEBI" id="CHEBI:29033"/>
    </cofactor>
</comment>
<dbReference type="AlphaFoldDB" id="B0CNN1"/>
<keyword evidence="4" id="KW-0223">Dioxygenase</keyword>
<reference evidence="9 10" key="1">
    <citation type="journal article" date="2008" name="Nature">
        <title>The genome of Laccaria bicolor provides insights into mycorrhizal symbiosis.</title>
        <authorList>
            <person name="Martin F."/>
            <person name="Aerts A."/>
            <person name="Ahren D."/>
            <person name="Brun A."/>
            <person name="Danchin E.G.J."/>
            <person name="Duchaussoy F."/>
            <person name="Gibon J."/>
            <person name="Kohler A."/>
            <person name="Lindquist E."/>
            <person name="Pereda V."/>
            <person name="Salamov A."/>
            <person name="Shapiro H.J."/>
            <person name="Wuyts J."/>
            <person name="Blaudez D."/>
            <person name="Buee M."/>
            <person name="Brokstein P."/>
            <person name="Canbaeck B."/>
            <person name="Cohen D."/>
            <person name="Courty P.E."/>
            <person name="Coutinho P.M."/>
            <person name="Delaruelle C."/>
            <person name="Detter J.C."/>
            <person name="Deveau A."/>
            <person name="DiFazio S."/>
            <person name="Duplessis S."/>
            <person name="Fraissinet-Tachet L."/>
            <person name="Lucic E."/>
            <person name="Frey-Klett P."/>
            <person name="Fourrey C."/>
            <person name="Feussner I."/>
            <person name="Gay G."/>
            <person name="Grimwood J."/>
            <person name="Hoegger P.J."/>
            <person name="Jain P."/>
            <person name="Kilaru S."/>
            <person name="Labbe J."/>
            <person name="Lin Y.C."/>
            <person name="Legue V."/>
            <person name="Le Tacon F."/>
            <person name="Marmeisse R."/>
            <person name="Melayah D."/>
            <person name="Montanini B."/>
            <person name="Muratet M."/>
            <person name="Nehls U."/>
            <person name="Niculita-Hirzel H."/>
            <person name="Oudot-Le Secq M.P."/>
            <person name="Peter M."/>
            <person name="Quesneville H."/>
            <person name="Rajashekar B."/>
            <person name="Reich M."/>
            <person name="Rouhier N."/>
            <person name="Schmutz J."/>
            <person name="Yin T."/>
            <person name="Chalot M."/>
            <person name="Henrissat B."/>
            <person name="Kuees U."/>
            <person name="Lucas S."/>
            <person name="Van de Peer Y."/>
            <person name="Podila G.K."/>
            <person name="Polle A."/>
            <person name="Pukkila P.J."/>
            <person name="Richardson P.M."/>
            <person name="Rouze P."/>
            <person name="Sanders I.R."/>
            <person name="Stajich J.E."/>
            <person name="Tunlid A."/>
            <person name="Tuskan G."/>
            <person name="Grigoriev I.V."/>
        </authorList>
    </citation>
    <scope>NUCLEOTIDE SEQUENCE [LARGE SCALE GENOMIC DNA]</scope>
    <source>
        <strain evidence="10">S238N-H82 / ATCC MYA-4686</strain>
    </source>
</reference>
<dbReference type="OrthoDB" id="93019at2759"/>
<evidence type="ECO:0000259" key="8">
    <source>
        <dbReference type="Pfam" id="PF02668"/>
    </source>
</evidence>
<dbReference type="InParanoid" id="B0CNN1"/>
<feature type="domain" description="TauD/TfdA-like" evidence="8">
    <location>
        <begin position="34"/>
        <end position="391"/>
    </location>
</feature>
<name>B0CNN1_LACBS</name>
<dbReference type="Proteomes" id="UP000001194">
    <property type="component" value="Unassembled WGS sequence"/>
</dbReference>
<evidence type="ECO:0000256" key="3">
    <source>
        <dbReference type="ARBA" id="ARBA00022723"/>
    </source>
</evidence>
<evidence type="ECO:0000256" key="5">
    <source>
        <dbReference type="ARBA" id="ARBA00023002"/>
    </source>
</evidence>
<dbReference type="EMBL" id="DS547091">
    <property type="protein sequence ID" value="EDR15962.1"/>
    <property type="molecule type" value="Genomic_DNA"/>
</dbReference>
<dbReference type="Gene3D" id="3.60.130.10">
    <property type="entry name" value="Clavaminate synthase-like"/>
    <property type="match status" value="1"/>
</dbReference>
<protein>
    <submittedName>
        <fullName evidence="9">Predicted protein</fullName>
    </submittedName>
</protein>
<dbReference type="InterPro" id="IPR003819">
    <property type="entry name" value="TauD/TfdA-like"/>
</dbReference>
<dbReference type="InterPro" id="IPR051178">
    <property type="entry name" value="TfdA_dioxygenase"/>
</dbReference>
<dbReference type="PANTHER" id="PTHR43779">
    <property type="entry name" value="DIOXYGENASE RV0097-RELATED"/>
    <property type="match status" value="1"/>
</dbReference>
<evidence type="ECO:0000256" key="7">
    <source>
        <dbReference type="SAM" id="SignalP"/>
    </source>
</evidence>